<accession>A0ABV9Q7M3</accession>
<evidence type="ECO:0000313" key="2">
    <source>
        <dbReference type="EMBL" id="MFC4770040.1"/>
    </source>
</evidence>
<dbReference type="RefSeq" id="WP_380029248.1">
    <property type="nucleotide sequence ID" value="NZ_JBHSHC010000154.1"/>
</dbReference>
<dbReference type="EMBL" id="JBHSHC010000154">
    <property type="protein sequence ID" value="MFC4770040.1"/>
    <property type="molecule type" value="Genomic_DNA"/>
</dbReference>
<reference evidence="3" key="1">
    <citation type="journal article" date="2019" name="Int. J. Syst. Evol. Microbiol.">
        <title>The Global Catalogue of Microorganisms (GCM) 10K type strain sequencing project: providing services to taxonomists for standard genome sequencing and annotation.</title>
        <authorList>
            <consortium name="The Broad Institute Genomics Platform"/>
            <consortium name="The Broad Institute Genome Sequencing Center for Infectious Disease"/>
            <person name="Wu L."/>
            <person name="Ma J."/>
        </authorList>
    </citation>
    <scope>NUCLEOTIDE SEQUENCE [LARGE SCALE GENOMIC DNA]</scope>
    <source>
        <strain evidence="3">WYCCWR 12678</strain>
    </source>
</reference>
<keyword evidence="1" id="KW-0472">Membrane</keyword>
<evidence type="ECO:0000256" key="1">
    <source>
        <dbReference type="SAM" id="Phobius"/>
    </source>
</evidence>
<organism evidence="2 3">
    <name type="scientific">Effusibacillus consociatus</name>
    <dbReference type="NCBI Taxonomy" id="1117041"/>
    <lineage>
        <taxon>Bacteria</taxon>
        <taxon>Bacillati</taxon>
        <taxon>Bacillota</taxon>
        <taxon>Bacilli</taxon>
        <taxon>Bacillales</taxon>
        <taxon>Alicyclobacillaceae</taxon>
        <taxon>Effusibacillus</taxon>
    </lineage>
</organism>
<protein>
    <submittedName>
        <fullName evidence="2">Uncharacterized protein</fullName>
    </submittedName>
</protein>
<keyword evidence="3" id="KW-1185">Reference proteome</keyword>
<keyword evidence="1" id="KW-1133">Transmembrane helix</keyword>
<evidence type="ECO:0000313" key="3">
    <source>
        <dbReference type="Proteomes" id="UP001596002"/>
    </source>
</evidence>
<sequence>MLGDASLAAMRSVVRLTAEMPFFFVAVNVMMVAMSLIQHRRIWRRLLIPR</sequence>
<feature type="transmembrane region" description="Helical" evidence="1">
    <location>
        <begin position="20"/>
        <end position="37"/>
    </location>
</feature>
<comment type="caution">
    <text evidence="2">The sequence shown here is derived from an EMBL/GenBank/DDBJ whole genome shotgun (WGS) entry which is preliminary data.</text>
</comment>
<dbReference type="Proteomes" id="UP001596002">
    <property type="component" value="Unassembled WGS sequence"/>
</dbReference>
<gene>
    <name evidence="2" type="ORF">ACFO8Q_22435</name>
</gene>
<keyword evidence="1" id="KW-0812">Transmembrane</keyword>
<proteinExistence type="predicted"/>
<name>A0ABV9Q7M3_9BACL</name>